<dbReference type="PROSITE" id="PS51352">
    <property type="entry name" value="THIOREDOXIN_2"/>
    <property type="match status" value="1"/>
</dbReference>
<dbReference type="AlphaFoldDB" id="A0A5C7AEP9"/>
<dbReference type="SUPFAM" id="SSF52833">
    <property type="entry name" value="Thioredoxin-like"/>
    <property type="match status" value="1"/>
</dbReference>
<reference evidence="2 3" key="1">
    <citation type="submission" date="2019-08" db="EMBL/GenBank/DDBJ databases">
        <title>Genomes sequence of Algoriphagus aquimarinus ACAM450.</title>
        <authorList>
            <person name="Bowman J.P."/>
        </authorList>
    </citation>
    <scope>NUCLEOTIDE SEQUENCE [LARGE SCALE GENOMIC DNA]</scope>
    <source>
        <strain evidence="2 3">ACAM 450</strain>
    </source>
</reference>
<dbReference type="InterPro" id="IPR013766">
    <property type="entry name" value="Thioredoxin_domain"/>
</dbReference>
<dbReference type="PANTHER" id="PTHR42852">
    <property type="entry name" value="THIOL:DISULFIDE INTERCHANGE PROTEIN DSBE"/>
    <property type="match status" value="1"/>
</dbReference>
<comment type="caution">
    <text evidence="2">The sequence shown here is derived from an EMBL/GenBank/DDBJ whole genome shotgun (WGS) entry which is preliminary data.</text>
</comment>
<evidence type="ECO:0000313" key="2">
    <source>
        <dbReference type="EMBL" id="TXE06424.1"/>
    </source>
</evidence>
<sequence>MGKNNSESKNALSRIICLGILVISFFGCKPKQEDQAQLVLVLEDSVVYDYLSSKKASINFLGENSLPDKIEFPSDTSFTHFTVAVNNDWSELVYIEKDQPVYNYIFQKGDTVLLKIRERKPWMQVVNRTTKKYDINWEASRNRDLIKREDTSLEDFYFLWNSSFNSLIPVNMESELQITKVSAMAELDREKYWLDSLVNDGLLSKPYSKLLEERNRFESYKIGFFDIEKGYFDALNATQDFLSDSTFEKYHIYIVEYAEFLLEQLINQHPNRAEEIIGEAANSYFSQLMLYNLIKMQVHELSFAEIDQLLTINSSKLPNEWERTLRAPIAKLLNQDPDMELLGLGQKRLTIDELLAEERGKYLYVDLWAAWCIPCIRSFPAAKKLQSDYQDKGIQVIYLSVDKNNKFWQEVVRKYDIAIPDKSFIVMNIDESEYLKELNVNLIPRYLLFDTEGKLIHPNAPRPESSDIRVLLDSLSS</sequence>
<proteinExistence type="predicted"/>
<dbReference type="PROSITE" id="PS51257">
    <property type="entry name" value="PROKAR_LIPOPROTEIN"/>
    <property type="match status" value="1"/>
</dbReference>
<dbReference type="InterPro" id="IPR036249">
    <property type="entry name" value="Thioredoxin-like_sf"/>
</dbReference>
<dbReference type="CDD" id="cd02966">
    <property type="entry name" value="TlpA_like_family"/>
    <property type="match status" value="1"/>
</dbReference>
<dbReference type="Gene3D" id="3.40.30.10">
    <property type="entry name" value="Glutaredoxin"/>
    <property type="match status" value="1"/>
</dbReference>
<evidence type="ECO:0000313" key="3">
    <source>
        <dbReference type="Proteomes" id="UP000321935"/>
    </source>
</evidence>
<accession>A0A5C7AEP9</accession>
<dbReference type="Pfam" id="PF13905">
    <property type="entry name" value="Thioredoxin_8"/>
    <property type="match status" value="1"/>
</dbReference>
<dbReference type="OrthoDB" id="6399635at2"/>
<evidence type="ECO:0000259" key="1">
    <source>
        <dbReference type="PROSITE" id="PS51352"/>
    </source>
</evidence>
<dbReference type="InterPro" id="IPR012336">
    <property type="entry name" value="Thioredoxin-like_fold"/>
</dbReference>
<dbReference type="EMBL" id="VORW01000015">
    <property type="protein sequence ID" value="TXE06424.1"/>
    <property type="molecule type" value="Genomic_DNA"/>
</dbReference>
<dbReference type="Proteomes" id="UP000321935">
    <property type="component" value="Unassembled WGS sequence"/>
</dbReference>
<organism evidence="2 3">
    <name type="scientific">Algoriphagus aquimarinus</name>
    <dbReference type="NCBI Taxonomy" id="237018"/>
    <lineage>
        <taxon>Bacteria</taxon>
        <taxon>Pseudomonadati</taxon>
        <taxon>Bacteroidota</taxon>
        <taxon>Cytophagia</taxon>
        <taxon>Cytophagales</taxon>
        <taxon>Cyclobacteriaceae</taxon>
        <taxon>Algoriphagus</taxon>
    </lineage>
</organism>
<feature type="domain" description="Thioredoxin" evidence="1">
    <location>
        <begin position="321"/>
        <end position="477"/>
    </location>
</feature>
<dbReference type="InterPro" id="IPR050553">
    <property type="entry name" value="Thioredoxin_ResA/DsbE_sf"/>
</dbReference>
<protein>
    <submittedName>
        <fullName evidence="2">TlpA family protein disulfide reductase</fullName>
    </submittedName>
</protein>
<gene>
    <name evidence="2" type="ORF">ESV85_16735</name>
</gene>
<dbReference type="RefSeq" id="WP_146919609.1">
    <property type="nucleotide sequence ID" value="NZ_VORW01000015.1"/>
</dbReference>
<name>A0A5C7AEP9_9BACT</name>
<dbReference type="PANTHER" id="PTHR42852:SF13">
    <property type="entry name" value="PROTEIN DIPZ"/>
    <property type="match status" value="1"/>
</dbReference>